<feature type="active site" description="Proton acceptor; specific for L-alanine" evidence="7">
    <location>
        <position position="264"/>
    </location>
</feature>
<dbReference type="NCBIfam" id="TIGR00492">
    <property type="entry name" value="alr"/>
    <property type="match status" value="1"/>
</dbReference>
<dbReference type="Gene3D" id="2.40.37.10">
    <property type="entry name" value="Lyase, Ornithine Decarboxylase, Chain A, domain 1"/>
    <property type="match status" value="1"/>
</dbReference>
<keyword evidence="12" id="KW-1185">Reference proteome</keyword>
<dbReference type="AlphaFoldDB" id="A0A8J2YJH1"/>
<comment type="function">
    <text evidence="7">Catalyzes the interconversion of L-alanine and D-alanine. May also act on other amino acids.</text>
</comment>
<dbReference type="HAMAP" id="MF_01201">
    <property type="entry name" value="Ala_racemase"/>
    <property type="match status" value="1"/>
</dbReference>
<evidence type="ECO:0000256" key="6">
    <source>
        <dbReference type="ARBA" id="ARBA00023235"/>
    </source>
</evidence>
<proteinExistence type="inferred from homology"/>
<evidence type="ECO:0000256" key="2">
    <source>
        <dbReference type="ARBA" id="ARBA00001933"/>
    </source>
</evidence>
<feature type="domain" description="Alanine racemase C-terminal" evidence="10">
    <location>
        <begin position="243"/>
        <end position="372"/>
    </location>
</feature>
<name>A0A8J2YJH1_9RHOB</name>
<evidence type="ECO:0000256" key="4">
    <source>
        <dbReference type="ARBA" id="ARBA00013089"/>
    </source>
</evidence>
<reference evidence="11" key="1">
    <citation type="journal article" date="2014" name="Int. J. Syst. Evol. Microbiol.">
        <title>Complete genome sequence of Corynebacterium casei LMG S-19264T (=DSM 44701T), isolated from a smear-ripened cheese.</title>
        <authorList>
            <consortium name="US DOE Joint Genome Institute (JGI-PGF)"/>
            <person name="Walter F."/>
            <person name="Albersmeier A."/>
            <person name="Kalinowski J."/>
            <person name="Ruckert C."/>
        </authorList>
    </citation>
    <scope>NUCLEOTIDE SEQUENCE</scope>
    <source>
        <strain evidence="11">CCM 7684</strain>
    </source>
</reference>
<dbReference type="InterPro" id="IPR001608">
    <property type="entry name" value="Ala_racemase_N"/>
</dbReference>
<reference evidence="11" key="2">
    <citation type="submission" date="2020-09" db="EMBL/GenBank/DDBJ databases">
        <authorList>
            <person name="Sun Q."/>
            <person name="Sedlacek I."/>
        </authorList>
    </citation>
    <scope>NUCLEOTIDE SEQUENCE</scope>
    <source>
        <strain evidence="11">CCM 7684</strain>
    </source>
</reference>
<evidence type="ECO:0000256" key="3">
    <source>
        <dbReference type="ARBA" id="ARBA00007880"/>
    </source>
</evidence>
<dbReference type="GO" id="GO:0005829">
    <property type="term" value="C:cytosol"/>
    <property type="evidence" value="ECO:0007669"/>
    <property type="project" value="TreeGrafter"/>
</dbReference>
<evidence type="ECO:0000256" key="9">
    <source>
        <dbReference type="PIRSR" id="PIRSR600821-52"/>
    </source>
</evidence>
<evidence type="ECO:0000313" key="12">
    <source>
        <dbReference type="Proteomes" id="UP000602745"/>
    </source>
</evidence>
<comment type="catalytic activity">
    <reaction evidence="1 7">
        <text>L-alanine = D-alanine</text>
        <dbReference type="Rhea" id="RHEA:20249"/>
        <dbReference type="ChEBI" id="CHEBI:57416"/>
        <dbReference type="ChEBI" id="CHEBI:57972"/>
        <dbReference type="EC" id="5.1.1.1"/>
    </reaction>
</comment>
<dbReference type="PRINTS" id="PR00992">
    <property type="entry name" value="ALARACEMASE"/>
</dbReference>
<dbReference type="InterPro" id="IPR000821">
    <property type="entry name" value="Ala_racemase"/>
</dbReference>
<dbReference type="EMBL" id="BMCP01000002">
    <property type="protein sequence ID" value="GGE46960.1"/>
    <property type="molecule type" value="Genomic_DNA"/>
</dbReference>
<feature type="modified residue" description="N6-(pyridoxal phosphate)lysine" evidence="7 8">
    <location>
        <position position="47"/>
    </location>
</feature>
<dbReference type="Pfam" id="PF01168">
    <property type="entry name" value="Ala_racemase_N"/>
    <property type="match status" value="1"/>
</dbReference>
<dbReference type="InterPro" id="IPR011079">
    <property type="entry name" value="Ala_racemase_C"/>
</dbReference>
<gene>
    <name evidence="11" type="primary">alr</name>
    <name evidence="11" type="ORF">GCM10007276_25190</name>
</gene>
<evidence type="ECO:0000313" key="11">
    <source>
        <dbReference type="EMBL" id="GGE46960.1"/>
    </source>
</evidence>
<keyword evidence="5 7" id="KW-0663">Pyridoxal phosphate</keyword>
<dbReference type="CDD" id="cd00430">
    <property type="entry name" value="PLPDE_III_AR"/>
    <property type="match status" value="1"/>
</dbReference>
<accession>A0A8J2YJH1</accession>
<dbReference type="SMART" id="SM01005">
    <property type="entry name" value="Ala_racemase_C"/>
    <property type="match status" value="1"/>
</dbReference>
<evidence type="ECO:0000256" key="1">
    <source>
        <dbReference type="ARBA" id="ARBA00000316"/>
    </source>
</evidence>
<dbReference type="Proteomes" id="UP000602745">
    <property type="component" value="Unassembled WGS sequence"/>
</dbReference>
<evidence type="ECO:0000256" key="7">
    <source>
        <dbReference type="HAMAP-Rule" id="MF_01201"/>
    </source>
</evidence>
<sequence>MTFSTSITSPPALETGALLTIDLGAIVSNWRHLAERASPAECAAVVKANAYGCGITRVAGALSAAGAKTFFVAHAFEGREARQAAPDAAIYVLNGLPPGGAAEMAADRLRPVLGSMAEIEDWSINGDAHPAAIHVDTGMNRLGLSHEEAKVVAERHASGRLGFSPSLFMSHLACADDPEHPLNALQLDRFRQARALFPQVPASLANSAATHQGGDWRFDLCRPGIALYGGNPYVGSANPMRPVVRLEARVIQVREAAAGDTVGYGATQRLTRRSQLAILSIGYADGYFRLAGSSDAKAGAEAVIAGKRCPLVGRISMDLMAVDITDAPAVRRGDMAVLLGEGIDVDEVAAHAQTIGYEVLTDLGRRYHRIYRPA</sequence>
<dbReference type="PANTHER" id="PTHR30511:SF0">
    <property type="entry name" value="ALANINE RACEMASE, CATABOLIC-RELATED"/>
    <property type="match status" value="1"/>
</dbReference>
<dbReference type="GO" id="GO:0030170">
    <property type="term" value="F:pyridoxal phosphate binding"/>
    <property type="evidence" value="ECO:0007669"/>
    <property type="project" value="UniProtKB-UniRule"/>
</dbReference>
<dbReference type="RefSeq" id="WP_229729403.1">
    <property type="nucleotide sequence ID" value="NZ_BMCP01000002.1"/>
</dbReference>
<comment type="caution">
    <text evidence="11">The sequence shown here is derived from an EMBL/GenBank/DDBJ whole genome shotgun (WGS) entry which is preliminary data.</text>
</comment>
<comment type="cofactor">
    <cofactor evidence="2 7 8">
        <name>pyridoxal 5'-phosphate</name>
        <dbReference type="ChEBI" id="CHEBI:597326"/>
    </cofactor>
</comment>
<dbReference type="InterPro" id="IPR029066">
    <property type="entry name" value="PLP-binding_barrel"/>
</dbReference>
<dbReference type="Gene3D" id="3.20.20.10">
    <property type="entry name" value="Alanine racemase"/>
    <property type="match status" value="1"/>
</dbReference>
<dbReference type="GO" id="GO:0008784">
    <property type="term" value="F:alanine racemase activity"/>
    <property type="evidence" value="ECO:0007669"/>
    <property type="project" value="UniProtKB-UniRule"/>
</dbReference>
<dbReference type="Pfam" id="PF00842">
    <property type="entry name" value="Ala_racemase_C"/>
    <property type="match status" value="1"/>
</dbReference>
<keyword evidence="6 7" id="KW-0413">Isomerase</keyword>
<organism evidence="11 12">
    <name type="scientific">Agaricicola taiwanensis</name>
    <dbReference type="NCBI Taxonomy" id="591372"/>
    <lineage>
        <taxon>Bacteria</taxon>
        <taxon>Pseudomonadati</taxon>
        <taxon>Pseudomonadota</taxon>
        <taxon>Alphaproteobacteria</taxon>
        <taxon>Rhodobacterales</taxon>
        <taxon>Paracoccaceae</taxon>
        <taxon>Agaricicola</taxon>
    </lineage>
</organism>
<comment type="similarity">
    <text evidence="3 7">Belongs to the alanine racemase family.</text>
</comment>
<feature type="binding site" evidence="7 9">
    <location>
        <position position="141"/>
    </location>
    <ligand>
        <name>substrate</name>
    </ligand>
</feature>
<dbReference type="SUPFAM" id="SSF50621">
    <property type="entry name" value="Alanine racemase C-terminal domain-like"/>
    <property type="match status" value="1"/>
</dbReference>
<comment type="pathway">
    <text evidence="7">Amino-acid biosynthesis; D-alanine biosynthesis; D-alanine from L-alanine: step 1/1.</text>
</comment>
<evidence type="ECO:0000256" key="8">
    <source>
        <dbReference type="PIRSR" id="PIRSR600821-50"/>
    </source>
</evidence>
<evidence type="ECO:0000256" key="5">
    <source>
        <dbReference type="ARBA" id="ARBA00022898"/>
    </source>
</evidence>
<dbReference type="EC" id="5.1.1.1" evidence="4 7"/>
<dbReference type="SUPFAM" id="SSF51419">
    <property type="entry name" value="PLP-binding barrel"/>
    <property type="match status" value="1"/>
</dbReference>
<protein>
    <recommendedName>
        <fullName evidence="4 7">Alanine racemase</fullName>
        <ecNumber evidence="4 7">5.1.1.1</ecNumber>
    </recommendedName>
</protein>
<dbReference type="PROSITE" id="PS00395">
    <property type="entry name" value="ALANINE_RACEMASE"/>
    <property type="match status" value="1"/>
</dbReference>
<evidence type="ECO:0000259" key="10">
    <source>
        <dbReference type="SMART" id="SM01005"/>
    </source>
</evidence>
<dbReference type="InterPro" id="IPR009006">
    <property type="entry name" value="Ala_racemase/Decarboxylase_C"/>
</dbReference>
<feature type="active site" description="Proton acceptor; specific for D-alanine" evidence="7">
    <location>
        <position position="47"/>
    </location>
</feature>
<dbReference type="InterPro" id="IPR020622">
    <property type="entry name" value="Ala_racemase_pyridoxalP-BS"/>
</dbReference>
<dbReference type="PANTHER" id="PTHR30511">
    <property type="entry name" value="ALANINE RACEMASE"/>
    <property type="match status" value="1"/>
</dbReference>
<dbReference type="GO" id="GO:0030632">
    <property type="term" value="P:D-alanine biosynthetic process"/>
    <property type="evidence" value="ECO:0007669"/>
    <property type="project" value="UniProtKB-UniRule"/>
</dbReference>
<feature type="binding site" evidence="7 9">
    <location>
        <position position="317"/>
    </location>
    <ligand>
        <name>substrate</name>
    </ligand>
</feature>
<dbReference type="UniPathway" id="UPA00042">
    <property type="reaction ID" value="UER00497"/>
</dbReference>